<dbReference type="InterPro" id="IPR001079">
    <property type="entry name" value="Galectin_CRD"/>
</dbReference>
<name>A0ABD3XGA7_SINWO</name>
<dbReference type="AlphaFoldDB" id="A0ABD3XGA7"/>
<dbReference type="SMART" id="SM00908">
    <property type="entry name" value="Gal-bind_lectin"/>
    <property type="match status" value="1"/>
</dbReference>
<accession>A0ABD3XGA7</accession>
<keyword evidence="6" id="KW-1185">Reference proteome</keyword>
<dbReference type="InterPro" id="IPR013320">
    <property type="entry name" value="ConA-like_dom_sf"/>
</dbReference>
<evidence type="ECO:0000256" key="2">
    <source>
        <dbReference type="RuleBase" id="RU102079"/>
    </source>
</evidence>
<dbReference type="Proteomes" id="UP001634394">
    <property type="component" value="Unassembled WGS sequence"/>
</dbReference>
<reference evidence="5 6" key="1">
    <citation type="submission" date="2024-11" db="EMBL/GenBank/DDBJ databases">
        <title>Chromosome-level genome assembly of the freshwater bivalve Anodonta woodiana.</title>
        <authorList>
            <person name="Chen X."/>
        </authorList>
    </citation>
    <scope>NUCLEOTIDE SEQUENCE [LARGE SCALE GENOMIC DNA]</scope>
    <source>
        <strain evidence="5">MN2024</strain>
        <tissue evidence="5">Gills</tissue>
    </source>
</reference>
<gene>
    <name evidence="5" type="ORF">ACJMK2_025370</name>
</gene>
<dbReference type="EMBL" id="JBJQND010000002">
    <property type="protein sequence ID" value="KAL3885287.1"/>
    <property type="molecule type" value="Genomic_DNA"/>
</dbReference>
<protein>
    <recommendedName>
        <fullName evidence="2">Galectin</fullName>
    </recommendedName>
</protein>
<dbReference type="Pfam" id="PF00337">
    <property type="entry name" value="Gal-bind_lectin"/>
    <property type="match status" value="1"/>
</dbReference>
<keyword evidence="3" id="KW-0732">Signal</keyword>
<organism evidence="5 6">
    <name type="scientific">Sinanodonta woodiana</name>
    <name type="common">Chinese pond mussel</name>
    <name type="synonym">Anodonta woodiana</name>
    <dbReference type="NCBI Taxonomy" id="1069815"/>
    <lineage>
        <taxon>Eukaryota</taxon>
        <taxon>Metazoa</taxon>
        <taxon>Spiralia</taxon>
        <taxon>Lophotrochozoa</taxon>
        <taxon>Mollusca</taxon>
        <taxon>Bivalvia</taxon>
        <taxon>Autobranchia</taxon>
        <taxon>Heteroconchia</taxon>
        <taxon>Palaeoheterodonta</taxon>
        <taxon>Unionida</taxon>
        <taxon>Unionoidea</taxon>
        <taxon>Unionidae</taxon>
        <taxon>Unioninae</taxon>
        <taxon>Sinanodonta</taxon>
    </lineage>
</organism>
<dbReference type="InterPro" id="IPR044156">
    <property type="entry name" value="Galectin-like"/>
</dbReference>
<evidence type="ECO:0000256" key="3">
    <source>
        <dbReference type="SAM" id="SignalP"/>
    </source>
</evidence>
<dbReference type="PANTHER" id="PTHR11346:SF176">
    <property type="entry name" value="32 KDA BETA-GALACTOSIDE-BINDING LECTIN LEC-3"/>
    <property type="match status" value="1"/>
</dbReference>
<dbReference type="PROSITE" id="PS51304">
    <property type="entry name" value="GALECTIN"/>
    <property type="match status" value="1"/>
</dbReference>
<feature type="domain" description="Galectin" evidence="4">
    <location>
        <begin position="129"/>
        <end position="263"/>
    </location>
</feature>
<dbReference type="SMART" id="SM00276">
    <property type="entry name" value="GLECT"/>
    <property type="match status" value="1"/>
</dbReference>
<feature type="chain" id="PRO_5044892084" description="Galectin" evidence="3">
    <location>
        <begin position="20"/>
        <end position="322"/>
    </location>
</feature>
<sequence>MLWTELISLTLLLTRAASGQSQCVSPDPCLANILSRLEDLEKYLGMQHVDPKTLNPQEPQPIKAKTKVHAQGCPCTRDTDVMDVCYTCGESDLCNKKTYAAIFGENQTGNDKELCLPGIDGNDRWNNDYTETVEGGMQEGTLILLRAYVETGNRFSINIKTGNDSSASDTAFHFNPRNNEAVVVMNSRERGQWQSEERTELNTFLPYIFEKRPFEIKIAISSSGFQVYGNAKKLCFFSHRVDVSRLSSLHIAEDVHVYQDKVMQPVPPMKMHEITMAEEKNVWVLIQMTPTKDDDKIQIFFCENNRKTSNIHWLLIHVCERR</sequence>
<evidence type="ECO:0000313" key="6">
    <source>
        <dbReference type="Proteomes" id="UP001634394"/>
    </source>
</evidence>
<dbReference type="SUPFAM" id="SSF49899">
    <property type="entry name" value="Concanavalin A-like lectins/glucanases"/>
    <property type="match status" value="1"/>
</dbReference>
<keyword evidence="1 2" id="KW-0430">Lectin</keyword>
<dbReference type="GO" id="GO:0030246">
    <property type="term" value="F:carbohydrate binding"/>
    <property type="evidence" value="ECO:0007669"/>
    <property type="project" value="UniProtKB-UniRule"/>
</dbReference>
<feature type="signal peptide" evidence="3">
    <location>
        <begin position="1"/>
        <end position="19"/>
    </location>
</feature>
<dbReference type="CDD" id="cd00070">
    <property type="entry name" value="GLECT"/>
    <property type="match status" value="1"/>
</dbReference>
<evidence type="ECO:0000313" key="5">
    <source>
        <dbReference type="EMBL" id="KAL3885287.1"/>
    </source>
</evidence>
<comment type="caution">
    <text evidence="5">The sequence shown here is derived from an EMBL/GenBank/DDBJ whole genome shotgun (WGS) entry which is preliminary data.</text>
</comment>
<dbReference type="PANTHER" id="PTHR11346">
    <property type="entry name" value="GALECTIN"/>
    <property type="match status" value="1"/>
</dbReference>
<evidence type="ECO:0000259" key="4">
    <source>
        <dbReference type="PROSITE" id="PS51304"/>
    </source>
</evidence>
<proteinExistence type="predicted"/>
<evidence type="ECO:0000256" key="1">
    <source>
        <dbReference type="ARBA" id="ARBA00022734"/>
    </source>
</evidence>
<dbReference type="Gene3D" id="2.60.120.200">
    <property type="match status" value="1"/>
</dbReference>